<dbReference type="EMBL" id="VZDO01000005">
    <property type="protein sequence ID" value="KAB0680163.1"/>
    <property type="molecule type" value="Genomic_DNA"/>
</dbReference>
<accession>A0A7V7PPY2</accession>
<proteinExistence type="predicted"/>
<reference evidence="2 3" key="1">
    <citation type="submission" date="2019-09" db="EMBL/GenBank/DDBJ databases">
        <title>YIM 132180 draft genome.</title>
        <authorList>
            <person name="Zhang K."/>
        </authorList>
    </citation>
    <scope>NUCLEOTIDE SEQUENCE [LARGE SCALE GENOMIC DNA]</scope>
    <source>
        <strain evidence="2 3">YIM 132180</strain>
    </source>
</reference>
<sequence>MSVQTVQDDVAASVLGDLMGIWLAQQPSTYTACRRLHTALTPLSDAWVHALAGALRTDNTPDAEPLAQHIDAFVATFDDLADEGRELADCGIADNGLMTLPDWIDWQCFIADTYVKDKARIRRAACSRLSFGRSTKPRTRHGPSPHSASIPGRMT</sequence>
<protein>
    <submittedName>
        <fullName evidence="2">Uncharacterized protein</fullName>
    </submittedName>
</protein>
<keyword evidence="3" id="KW-1185">Reference proteome</keyword>
<name>A0A7V7PPY2_9HYPH</name>
<evidence type="ECO:0000256" key="1">
    <source>
        <dbReference type="SAM" id="MobiDB-lite"/>
    </source>
</evidence>
<dbReference type="AlphaFoldDB" id="A0A7V7PPY2"/>
<gene>
    <name evidence="2" type="ORF">F6X38_08205</name>
</gene>
<evidence type="ECO:0000313" key="3">
    <source>
        <dbReference type="Proteomes" id="UP000432089"/>
    </source>
</evidence>
<comment type="caution">
    <text evidence="2">The sequence shown here is derived from an EMBL/GenBank/DDBJ whole genome shotgun (WGS) entry which is preliminary data.</text>
</comment>
<evidence type="ECO:0000313" key="2">
    <source>
        <dbReference type="EMBL" id="KAB0680163.1"/>
    </source>
</evidence>
<dbReference type="Proteomes" id="UP000432089">
    <property type="component" value="Unassembled WGS sequence"/>
</dbReference>
<organism evidence="2 3">
    <name type="scientific">Plantimonas leprariae</name>
    <dbReference type="NCBI Taxonomy" id="2615207"/>
    <lineage>
        <taxon>Bacteria</taxon>
        <taxon>Pseudomonadati</taxon>
        <taxon>Pseudomonadota</taxon>
        <taxon>Alphaproteobacteria</taxon>
        <taxon>Hyphomicrobiales</taxon>
        <taxon>Aurantimonadaceae</taxon>
        <taxon>Plantimonas</taxon>
    </lineage>
</organism>
<feature type="region of interest" description="Disordered" evidence="1">
    <location>
        <begin position="132"/>
        <end position="155"/>
    </location>
</feature>
<dbReference type="RefSeq" id="WP_150969201.1">
    <property type="nucleotide sequence ID" value="NZ_VZDO01000005.1"/>
</dbReference>